<reference evidence="3" key="1">
    <citation type="submission" date="2020-06" db="EMBL/GenBank/DDBJ databases">
        <authorList>
            <consortium name="Plant Systems Biology data submission"/>
        </authorList>
    </citation>
    <scope>NUCLEOTIDE SEQUENCE</scope>
    <source>
        <strain evidence="3">D6</strain>
    </source>
</reference>
<feature type="compositionally biased region" description="Low complexity" evidence="1">
    <location>
        <begin position="97"/>
        <end position="110"/>
    </location>
</feature>
<evidence type="ECO:0000256" key="1">
    <source>
        <dbReference type="SAM" id="MobiDB-lite"/>
    </source>
</evidence>
<feature type="compositionally biased region" description="Basic and acidic residues" evidence="1">
    <location>
        <begin position="53"/>
        <end position="63"/>
    </location>
</feature>
<dbReference type="Pfam" id="PF00085">
    <property type="entry name" value="Thioredoxin"/>
    <property type="match status" value="1"/>
</dbReference>
<protein>
    <submittedName>
        <fullName evidence="3">Thioredoxin domain-containing protein 9</fullName>
    </submittedName>
</protein>
<dbReference type="EMBL" id="CAICTM010001861">
    <property type="protein sequence ID" value="CAB9526647.1"/>
    <property type="molecule type" value="Genomic_DNA"/>
</dbReference>
<dbReference type="InterPro" id="IPR036249">
    <property type="entry name" value="Thioredoxin-like_sf"/>
</dbReference>
<gene>
    <name evidence="3" type="ORF">SEMRO_1863_G302290.1</name>
</gene>
<organism evidence="3 4">
    <name type="scientific">Seminavis robusta</name>
    <dbReference type="NCBI Taxonomy" id="568900"/>
    <lineage>
        <taxon>Eukaryota</taxon>
        <taxon>Sar</taxon>
        <taxon>Stramenopiles</taxon>
        <taxon>Ochrophyta</taxon>
        <taxon>Bacillariophyta</taxon>
        <taxon>Bacillariophyceae</taxon>
        <taxon>Bacillariophycidae</taxon>
        <taxon>Naviculales</taxon>
        <taxon>Naviculaceae</taxon>
        <taxon>Seminavis</taxon>
    </lineage>
</organism>
<dbReference type="AlphaFoldDB" id="A0A9N8HV34"/>
<feature type="compositionally biased region" description="Polar residues" evidence="1">
    <location>
        <begin position="83"/>
        <end position="93"/>
    </location>
</feature>
<dbReference type="SUPFAM" id="SSF52833">
    <property type="entry name" value="Thioredoxin-like"/>
    <property type="match status" value="1"/>
</dbReference>
<feature type="region of interest" description="Disordered" evidence="1">
    <location>
        <begin position="53"/>
        <end position="114"/>
    </location>
</feature>
<dbReference type="Proteomes" id="UP001153069">
    <property type="component" value="Unassembled WGS sequence"/>
</dbReference>
<comment type="caution">
    <text evidence="3">The sequence shown here is derived from an EMBL/GenBank/DDBJ whole genome shotgun (WGS) entry which is preliminary data.</text>
</comment>
<dbReference type="InterPro" id="IPR013766">
    <property type="entry name" value="Thioredoxin_domain"/>
</dbReference>
<sequence>MTSHQEPAPGSKSAKFVAADPLAPMVDPFQHLDDEQRDVQQVLAENVNKRLTKAMDELKEKHATGNNEVDDPDRAPTGAAYRQIQQQQLASQKENQRQQQLLQEQQQQQDQQDHDDLRAMVARQVDKEENSDDSDDEFDDLLEDDDPILEAIRQKRLLEMKQASVQHAENIAKGHGQYRTISQDEFLPECTGSSEWVAIHFFHKEFQKCLVMDHHLQRMARAHVTCKFLRIDAEKAPFFISKLNIRTLPTVIVFQHGKAVGRLVGFEGLVSVTEKSDNFPTYKLQQWLATTGAIDFDIAKDEMARQELLATDTEEQQLRKGRQGRAIWSTARQFDDLVL</sequence>
<proteinExistence type="predicted"/>
<dbReference type="Gene3D" id="3.40.30.10">
    <property type="entry name" value="Glutaredoxin"/>
    <property type="match status" value="1"/>
</dbReference>
<keyword evidence="4" id="KW-1185">Reference proteome</keyword>
<evidence type="ECO:0000313" key="4">
    <source>
        <dbReference type="Proteomes" id="UP001153069"/>
    </source>
</evidence>
<name>A0A9N8HV34_9STRA</name>
<evidence type="ECO:0000259" key="2">
    <source>
        <dbReference type="Pfam" id="PF00085"/>
    </source>
</evidence>
<evidence type="ECO:0000313" key="3">
    <source>
        <dbReference type="EMBL" id="CAB9526647.1"/>
    </source>
</evidence>
<dbReference type="PANTHER" id="PTHR21148">
    <property type="entry name" value="THIOREDOXIN DOMAIN-CONTAINING PROTEIN 9"/>
    <property type="match status" value="1"/>
</dbReference>
<dbReference type="CDD" id="cd02989">
    <property type="entry name" value="Phd_like_TxnDC9"/>
    <property type="match status" value="1"/>
</dbReference>
<feature type="domain" description="Thioredoxin" evidence="2">
    <location>
        <begin position="180"/>
        <end position="266"/>
    </location>
</feature>
<dbReference type="OrthoDB" id="10257948at2759"/>
<accession>A0A9N8HV34</accession>